<evidence type="ECO:0000313" key="2">
    <source>
        <dbReference type="Proteomes" id="UP000821845"/>
    </source>
</evidence>
<proteinExistence type="predicted"/>
<reference evidence="1" key="1">
    <citation type="submission" date="2020-05" db="EMBL/GenBank/DDBJ databases">
        <title>Large-scale comparative analyses of tick genomes elucidate their genetic diversity and vector capacities.</title>
        <authorList>
            <person name="Jia N."/>
            <person name="Wang J."/>
            <person name="Shi W."/>
            <person name="Du L."/>
            <person name="Sun Y."/>
            <person name="Zhan W."/>
            <person name="Jiang J."/>
            <person name="Wang Q."/>
            <person name="Zhang B."/>
            <person name="Ji P."/>
            <person name="Sakyi L.B."/>
            <person name="Cui X."/>
            <person name="Yuan T."/>
            <person name="Jiang B."/>
            <person name="Yang W."/>
            <person name="Lam T.T.-Y."/>
            <person name="Chang Q."/>
            <person name="Ding S."/>
            <person name="Wang X."/>
            <person name="Zhu J."/>
            <person name="Ruan X."/>
            <person name="Zhao L."/>
            <person name="Wei J."/>
            <person name="Que T."/>
            <person name="Du C."/>
            <person name="Cheng J."/>
            <person name="Dai P."/>
            <person name="Han X."/>
            <person name="Huang E."/>
            <person name="Gao Y."/>
            <person name="Liu J."/>
            <person name="Shao H."/>
            <person name="Ye R."/>
            <person name="Li L."/>
            <person name="Wei W."/>
            <person name="Wang X."/>
            <person name="Wang C."/>
            <person name="Yang T."/>
            <person name="Huo Q."/>
            <person name="Li W."/>
            <person name="Guo W."/>
            <person name="Chen H."/>
            <person name="Zhou L."/>
            <person name="Ni X."/>
            <person name="Tian J."/>
            <person name="Zhou Y."/>
            <person name="Sheng Y."/>
            <person name="Liu T."/>
            <person name="Pan Y."/>
            <person name="Xia L."/>
            <person name="Li J."/>
            <person name="Zhao F."/>
            <person name="Cao W."/>
        </authorList>
    </citation>
    <scope>NUCLEOTIDE SEQUENCE</scope>
    <source>
        <strain evidence="1">Hyas-2018</strain>
    </source>
</reference>
<gene>
    <name evidence="1" type="ORF">HPB50_025136</name>
</gene>
<name>A0ACB7RSM9_HYAAI</name>
<dbReference type="EMBL" id="CM023488">
    <property type="protein sequence ID" value="KAH6924806.1"/>
    <property type="molecule type" value="Genomic_DNA"/>
</dbReference>
<keyword evidence="2" id="KW-1185">Reference proteome</keyword>
<protein>
    <submittedName>
        <fullName evidence="1">Uncharacterized protein</fullName>
    </submittedName>
</protein>
<comment type="caution">
    <text evidence="1">The sequence shown here is derived from an EMBL/GenBank/DDBJ whole genome shotgun (WGS) entry which is preliminary data.</text>
</comment>
<accession>A0ACB7RSM9</accession>
<sequence length="458" mass="51324">MGPTPISSSNLAYLNEFRRLNDFYRCLGYTFIGNDFTDDGRYLTLTRQPSPYTAYAAITWLVIIGVFAYDASEAVNMYEDHQILDKAATLVYTVRTISVQVCCFLLAFTQAPGIIHVSRYLADLEAELAYPVQLNNTARNLIVINLILTVALVLSIIPVLFFFDKELSVNQLIWNSCYLLVNVFHGQSSCLVVYILAMFFAETLAALVASINSELRHVLDAGDFVEDARCVQQVHGLFVRVTDAFDMCDQILGKFMLVIFPLNLTLAAPWGYWVMKELDNPVVSLPSALGFAALCTQMLLAKKTWDVLTKLLVSQEHTPEVREQIQEFRHTCQNQDFSFSGCGFFKVGPPLIVSQLIQYTDCIAVEYYSTLSDLNSISTPILSNPYPLIQYLPQLHGSELSLLSKERSAGDGPSRDDSVCKRPSPHAVYAAAGWIVLATDFDYDSYEVPKMFADFEPI</sequence>
<evidence type="ECO:0000313" key="1">
    <source>
        <dbReference type="EMBL" id="KAH6924806.1"/>
    </source>
</evidence>
<dbReference type="Proteomes" id="UP000821845">
    <property type="component" value="Chromosome 8"/>
</dbReference>
<organism evidence="1 2">
    <name type="scientific">Hyalomma asiaticum</name>
    <name type="common">Tick</name>
    <dbReference type="NCBI Taxonomy" id="266040"/>
    <lineage>
        <taxon>Eukaryota</taxon>
        <taxon>Metazoa</taxon>
        <taxon>Ecdysozoa</taxon>
        <taxon>Arthropoda</taxon>
        <taxon>Chelicerata</taxon>
        <taxon>Arachnida</taxon>
        <taxon>Acari</taxon>
        <taxon>Parasitiformes</taxon>
        <taxon>Ixodida</taxon>
        <taxon>Ixodoidea</taxon>
        <taxon>Ixodidae</taxon>
        <taxon>Hyalomminae</taxon>
        <taxon>Hyalomma</taxon>
    </lineage>
</organism>